<dbReference type="Gene3D" id="2.60.40.1190">
    <property type="match status" value="1"/>
</dbReference>
<evidence type="ECO:0000313" key="1">
    <source>
        <dbReference type="EMBL" id="GMA23666.1"/>
    </source>
</evidence>
<dbReference type="Proteomes" id="UP001157091">
    <property type="component" value="Unassembled WGS sequence"/>
</dbReference>
<accession>A0ABQ6HYU7</accession>
<name>A0ABQ6HYU7_9MICO</name>
<evidence type="ECO:0000313" key="2">
    <source>
        <dbReference type="Proteomes" id="UP001157091"/>
    </source>
</evidence>
<gene>
    <name evidence="1" type="ORF">GCM10025864_14250</name>
</gene>
<organism evidence="1 2">
    <name type="scientific">Luteimicrobium album</name>
    <dbReference type="NCBI Taxonomy" id="1054550"/>
    <lineage>
        <taxon>Bacteria</taxon>
        <taxon>Bacillati</taxon>
        <taxon>Actinomycetota</taxon>
        <taxon>Actinomycetes</taxon>
        <taxon>Micrococcales</taxon>
        <taxon>Luteimicrobium</taxon>
    </lineage>
</organism>
<proteinExistence type="predicted"/>
<sequence length="72" mass="7591">MSITRSGTTTAYELTVPWAALGFSAKPSNPFGLSLVVADDDNGQGRAGWIEWGGGIATTKDPSLLRPVQLIE</sequence>
<keyword evidence="2" id="KW-1185">Reference proteome</keyword>
<protein>
    <submittedName>
        <fullName evidence="1">Uncharacterized protein</fullName>
    </submittedName>
</protein>
<dbReference type="SUPFAM" id="SSF49344">
    <property type="entry name" value="CBD9-like"/>
    <property type="match status" value="1"/>
</dbReference>
<dbReference type="EMBL" id="BSUK01000001">
    <property type="protein sequence ID" value="GMA23666.1"/>
    <property type="molecule type" value="Genomic_DNA"/>
</dbReference>
<comment type="caution">
    <text evidence="1">The sequence shown here is derived from an EMBL/GenBank/DDBJ whole genome shotgun (WGS) entry which is preliminary data.</text>
</comment>
<reference evidence="2" key="1">
    <citation type="journal article" date="2019" name="Int. J. Syst. Evol. Microbiol.">
        <title>The Global Catalogue of Microorganisms (GCM) 10K type strain sequencing project: providing services to taxonomists for standard genome sequencing and annotation.</title>
        <authorList>
            <consortium name="The Broad Institute Genomics Platform"/>
            <consortium name="The Broad Institute Genome Sequencing Center for Infectious Disease"/>
            <person name="Wu L."/>
            <person name="Ma J."/>
        </authorList>
    </citation>
    <scope>NUCLEOTIDE SEQUENCE [LARGE SCALE GENOMIC DNA]</scope>
    <source>
        <strain evidence="2">NBRC 106348</strain>
    </source>
</reference>